<dbReference type="Gene3D" id="3.30.2310.20">
    <property type="entry name" value="RelE-like"/>
    <property type="match status" value="1"/>
</dbReference>
<dbReference type="Proteomes" id="UP001501565">
    <property type="component" value="Unassembled WGS sequence"/>
</dbReference>
<organism evidence="2 3">
    <name type="scientific">Litoribacillus peritrichatus</name>
    <dbReference type="NCBI Taxonomy" id="718191"/>
    <lineage>
        <taxon>Bacteria</taxon>
        <taxon>Pseudomonadati</taxon>
        <taxon>Pseudomonadota</taxon>
        <taxon>Gammaproteobacteria</taxon>
        <taxon>Oceanospirillales</taxon>
        <taxon>Oceanospirillaceae</taxon>
        <taxon>Litoribacillus</taxon>
    </lineage>
</organism>
<keyword evidence="1" id="KW-1277">Toxin-antitoxin system</keyword>
<comment type="caution">
    <text evidence="2">The sequence shown here is derived from an EMBL/GenBank/DDBJ whole genome shotgun (WGS) entry which is preliminary data.</text>
</comment>
<reference evidence="3" key="1">
    <citation type="journal article" date="2019" name="Int. J. Syst. Evol. Microbiol.">
        <title>The Global Catalogue of Microorganisms (GCM) 10K type strain sequencing project: providing services to taxonomists for standard genome sequencing and annotation.</title>
        <authorList>
            <consortium name="The Broad Institute Genomics Platform"/>
            <consortium name="The Broad Institute Genome Sequencing Center for Infectious Disease"/>
            <person name="Wu L."/>
            <person name="Ma J."/>
        </authorList>
    </citation>
    <scope>NUCLEOTIDE SEQUENCE [LARGE SCALE GENOMIC DNA]</scope>
    <source>
        <strain evidence="3">JCM 17551</strain>
    </source>
</reference>
<dbReference type="RefSeq" id="WP_344799645.1">
    <property type="nucleotide sequence ID" value="NZ_BAABBN010000012.1"/>
</dbReference>
<dbReference type="EMBL" id="BAABBN010000012">
    <property type="protein sequence ID" value="GAA3933402.1"/>
    <property type="molecule type" value="Genomic_DNA"/>
</dbReference>
<dbReference type="InterPro" id="IPR035093">
    <property type="entry name" value="RelE/ParE_toxin_dom_sf"/>
</dbReference>
<gene>
    <name evidence="2" type="ORF">GCM10022277_32510</name>
</gene>
<evidence type="ECO:0000256" key="1">
    <source>
        <dbReference type="ARBA" id="ARBA00022649"/>
    </source>
</evidence>
<keyword evidence="3" id="KW-1185">Reference proteome</keyword>
<accession>A0ABP7N2V3</accession>
<evidence type="ECO:0000313" key="3">
    <source>
        <dbReference type="Proteomes" id="UP001501565"/>
    </source>
</evidence>
<dbReference type="Pfam" id="PF05016">
    <property type="entry name" value="ParE_toxin"/>
    <property type="match status" value="1"/>
</dbReference>
<evidence type="ECO:0000313" key="2">
    <source>
        <dbReference type="EMBL" id="GAA3933402.1"/>
    </source>
</evidence>
<protein>
    <submittedName>
        <fullName evidence="2">Type II toxin-antitoxin system RelE/ParE family toxin</fullName>
    </submittedName>
</protein>
<name>A0ABP7N2V3_9GAMM</name>
<proteinExistence type="predicted"/>
<sequence>MNIQYSPEAIDDLVRLRELIEVKNPYAAKRVAAKILTGIEKLKSFPEIGLLVHLAPDPKKIRDLFVSNYTVRHLIGKDTIYILRVWHGKEIEKGL</sequence>
<dbReference type="InterPro" id="IPR007712">
    <property type="entry name" value="RelE/ParE_toxin"/>
</dbReference>